<feature type="domain" description="HTH tetR-type" evidence="6">
    <location>
        <begin position="7"/>
        <end position="67"/>
    </location>
</feature>
<dbReference type="InterPro" id="IPR036271">
    <property type="entry name" value="Tet_transcr_reg_TetR-rel_C_sf"/>
</dbReference>
<evidence type="ECO:0000313" key="7">
    <source>
        <dbReference type="EMBL" id="SJN44301.1"/>
    </source>
</evidence>
<dbReference type="GO" id="GO:0000976">
    <property type="term" value="F:transcription cis-regulatory region binding"/>
    <property type="evidence" value="ECO:0007669"/>
    <property type="project" value="TreeGrafter"/>
</dbReference>
<dbReference type="EMBL" id="FUKQ01000058">
    <property type="protein sequence ID" value="SJN44301.1"/>
    <property type="molecule type" value="Genomic_DNA"/>
</dbReference>
<name>A0A1R4KIW8_9ACTN</name>
<protein>
    <submittedName>
        <fullName evidence="7">Transcriptional regulator, TetR family</fullName>
    </submittedName>
</protein>
<dbReference type="Pfam" id="PF13977">
    <property type="entry name" value="TetR_C_6"/>
    <property type="match status" value="1"/>
</dbReference>
<dbReference type="SUPFAM" id="SSF46689">
    <property type="entry name" value="Homeodomain-like"/>
    <property type="match status" value="1"/>
</dbReference>
<dbReference type="PANTHER" id="PTHR30055">
    <property type="entry name" value="HTH-TYPE TRANSCRIPTIONAL REGULATOR RUTR"/>
    <property type="match status" value="1"/>
</dbReference>
<dbReference type="Proteomes" id="UP000188342">
    <property type="component" value="Unassembled WGS sequence"/>
</dbReference>
<dbReference type="RefSeq" id="WP_094765939.1">
    <property type="nucleotide sequence ID" value="NZ_FUKQ01000058.1"/>
</dbReference>
<reference evidence="7 8" key="1">
    <citation type="submission" date="2017-02" db="EMBL/GenBank/DDBJ databases">
        <authorList>
            <person name="Peterson S.W."/>
        </authorList>
    </citation>
    <scope>NUCLEOTIDE SEQUENCE [LARGE SCALE GENOMIC DNA]</scope>
    <source>
        <strain evidence="7 8">LSP_Lj1</strain>
    </source>
</reference>
<evidence type="ECO:0000256" key="2">
    <source>
        <dbReference type="ARBA" id="ARBA00023015"/>
    </source>
</evidence>
<organism evidence="7 8">
    <name type="scientific">Luteococcus japonicus LSP_Lj1</name>
    <dbReference type="NCBI Taxonomy" id="1255658"/>
    <lineage>
        <taxon>Bacteria</taxon>
        <taxon>Bacillati</taxon>
        <taxon>Actinomycetota</taxon>
        <taxon>Actinomycetes</taxon>
        <taxon>Propionibacteriales</taxon>
        <taxon>Propionibacteriaceae</taxon>
        <taxon>Luteococcus</taxon>
    </lineage>
</organism>
<dbReference type="SUPFAM" id="SSF48498">
    <property type="entry name" value="Tetracyclin repressor-like, C-terminal domain"/>
    <property type="match status" value="1"/>
</dbReference>
<dbReference type="AlphaFoldDB" id="A0A1R4KIW8"/>
<dbReference type="Pfam" id="PF00440">
    <property type="entry name" value="TetR_N"/>
    <property type="match status" value="1"/>
</dbReference>
<dbReference type="Gene3D" id="1.10.357.10">
    <property type="entry name" value="Tetracycline Repressor, domain 2"/>
    <property type="match status" value="1"/>
</dbReference>
<evidence type="ECO:0000313" key="8">
    <source>
        <dbReference type="Proteomes" id="UP000188342"/>
    </source>
</evidence>
<dbReference type="OrthoDB" id="5242433at2"/>
<dbReference type="PANTHER" id="PTHR30055:SF234">
    <property type="entry name" value="HTH-TYPE TRANSCRIPTIONAL REGULATOR BETI"/>
    <property type="match status" value="1"/>
</dbReference>
<keyword evidence="2" id="KW-0805">Transcription regulation</keyword>
<evidence type="ECO:0000259" key="6">
    <source>
        <dbReference type="PROSITE" id="PS50977"/>
    </source>
</evidence>
<keyword evidence="1" id="KW-0678">Repressor</keyword>
<dbReference type="GO" id="GO:0003700">
    <property type="term" value="F:DNA-binding transcription factor activity"/>
    <property type="evidence" value="ECO:0007669"/>
    <property type="project" value="TreeGrafter"/>
</dbReference>
<gene>
    <name evidence="7" type="ORF">FM114_14950</name>
</gene>
<keyword evidence="8" id="KW-1185">Reference proteome</keyword>
<dbReference type="InterPro" id="IPR001647">
    <property type="entry name" value="HTH_TetR"/>
</dbReference>
<dbReference type="PROSITE" id="PS50977">
    <property type="entry name" value="HTH_TETR_2"/>
    <property type="match status" value="1"/>
</dbReference>
<evidence type="ECO:0000256" key="1">
    <source>
        <dbReference type="ARBA" id="ARBA00022491"/>
    </source>
</evidence>
<feature type="DNA-binding region" description="H-T-H motif" evidence="5">
    <location>
        <begin position="30"/>
        <end position="49"/>
    </location>
</feature>
<proteinExistence type="predicted"/>
<keyword evidence="4" id="KW-0804">Transcription</keyword>
<dbReference type="STRING" id="1255658.FM114_14950"/>
<evidence type="ECO:0000256" key="5">
    <source>
        <dbReference type="PROSITE-ProRule" id="PRU00335"/>
    </source>
</evidence>
<dbReference type="InterPro" id="IPR050109">
    <property type="entry name" value="HTH-type_TetR-like_transc_reg"/>
</dbReference>
<dbReference type="InterPro" id="IPR009057">
    <property type="entry name" value="Homeodomain-like_sf"/>
</dbReference>
<accession>A0A1R4KIW8</accession>
<sequence length="193" mass="21290">MTRMALAQRRQKLIEAALAVIGQQGVSAATTRAIASEAEMPLASFHYAFESHQALMSEAMEVLDRLEREHCEGLVISGATLPEMVTGMLENHLDDLVERRSAYLSRWELADHALRTDAMQERPAQWRQRRRELVAGKVAAHLAAHPELGGHDARAVTEAMLVMCDGIEARYLVTADEAGTRQAIAALASTFTR</sequence>
<evidence type="ECO:0000256" key="4">
    <source>
        <dbReference type="ARBA" id="ARBA00023163"/>
    </source>
</evidence>
<dbReference type="InterPro" id="IPR039538">
    <property type="entry name" value="BetI_C"/>
</dbReference>
<evidence type="ECO:0000256" key="3">
    <source>
        <dbReference type="ARBA" id="ARBA00023125"/>
    </source>
</evidence>
<keyword evidence="3 5" id="KW-0238">DNA-binding</keyword>